<sequence>MPTLVTQLFLGNLRDVPLLKICRLVCKSWNIEGSNSLRACSKVYVLEGSSILKNFTTLILQKALGPLQHLPSPFQNFHVEASTFTDPTFIEFVMKIRITKLNIVMDHVNARQVCSILASNKTSLTDLEIRTRGSNNFDLDEDNINDPIEFTCLKRLAIDDICYSCTHIQFVEGIFSRCKPEYLELSMKNEDAVSCFLTQDKAGNLKKLKLHVSRISRETLEHLVKLRFLGISNLFFGVDHLIDEPDDLQQLINEYSEEGLPIKRIPRRKSITDFVELEIIKFRRDFVMDPLMLRYCLPRVPKLKEIHFFWNETLSAPLLRDYLGHLERIVIYNRPGDRFQVAMAQVAEM</sequence>
<organism evidence="1 2">
    <name type="scientific">Allacma fusca</name>
    <dbReference type="NCBI Taxonomy" id="39272"/>
    <lineage>
        <taxon>Eukaryota</taxon>
        <taxon>Metazoa</taxon>
        <taxon>Ecdysozoa</taxon>
        <taxon>Arthropoda</taxon>
        <taxon>Hexapoda</taxon>
        <taxon>Collembola</taxon>
        <taxon>Symphypleona</taxon>
        <taxon>Sminthuridae</taxon>
        <taxon>Allacma</taxon>
    </lineage>
</organism>
<comment type="caution">
    <text evidence="1">The sequence shown here is derived from an EMBL/GenBank/DDBJ whole genome shotgun (WGS) entry which is preliminary data.</text>
</comment>
<gene>
    <name evidence="1" type="ORF">AFUS01_LOCUS40490</name>
</gene>
<accession>A0A8J2L8Q4</accession>
<name>A0A8J2L8Q4_9HEXA</name>
<dbReference type="AlphaFoldDB" id="A0A8J2L8Q4"/>
<dbReference type="EMBL" id="CAJVCH010557228">
    <property type="protein sequence ID" value="CAG7830703.1"/>
    <property type="molecule type" value="Genomic_DNA"/>
</dbReference>
<dbReference type="Proteomes" id="UP000708208">
    <property type="component" value="Unassembled WGS sequence"/>
</dbReference>
<evidence type="ECO:0000313" key="2">
    <source>
        <dbReference type="Proteomes" id="UP000708208"/>
    </source>
</evidence>
<proteinExistence type="predicted"/>
<feature type="non-terminal residue" evidence="1">
    <location>
        <position position="1"/>
    </location>
</feature>
<keyword evidence="2" id="KW-1185">Reference proteome</keyword>
<reference evidence="1" key="1">
    <citation type="submission" date="2021-06" db="EMBL/GenBank/DDBJ databases">
        <authorList>
            <person name="Hodson N. C."/>
            <person name="Mongue J. A."/>
            <person name="Jaron S. K."/>
        </authorList>
    </citation>
    <scope>NUCLEOTIDE SEQUENCE</scope>
</reference>
<protein>
    <submittedName>
        <fullName evidence="1">Uncharacterized protein</fullName>
    </submittedName>
</protein>
<evidence type="ECO:0000313" key="1">
    <source>
        <dbReference type="EMBL" id="CAG7830703.1"/>
    </source>
</evidence>